<proteinExistence type="predicted"/>
<dbReference type="EMBL" id="LGVG01000015">
    <property type="protein sequence ID" value="KNE27127.1"/>
    <property type="molecule type" value="Genomic_DNA"/>
</dbReference>
<accession>A0AAW3I4V0</accession>
<comment type="caution">
    <text evidence="2">The sequence shown here is derived from an EMBL/GenBank/DDBJ whole genome shotgun (WGS) entry which is preliminary data.</text>
</comment>
<protein>
    <recommendedName>
        <fullName evidence="4">WG repeat-containing protein</fullName>
    </recommendedName>
</protein>
<name>A0AAW3I4V0_9BURK</name>
<dbReference type="PANTHER" id="PTHR37841:SF1">
    <property type="entry name" value="DUF3298 DOMAIN-CONTAINING PROTEIN"/>
    <property type="match status" value="1"/>
</dbReference>
<dbReference type="AlphaFoldDB" id="A0AAW3I4V0"/>
<evidence type="ECO:0000313" key="3">
    <source>
        <dbReference type="Proteomes" id="UP000037511"/>
    </source>
</evidence>
<dbReference type="Pfam" id="PF14903">
    <property type="entry name" value="WG_beta_rep"/>
    <property type="match status" value="4"/>
</dbReference>
<evidence type="ECO:0008006" key="4">
    <source>
        <dbReference type="Google" id="ProtNLM"/>
    </source>
</evidence>
<gene>
    <name evidence="2" type="ORF">AFM18_13525</name>
</gene>
<dbReference type="PANTHER" id="PTHR37841">
    <property type="entry name" value="GLR2918 PROTEIN"/>
    <property type="match status" value="1"/>
</dbReference>
<dbReference type="InterPro" id="IPR032774">
    <property type="entry name" value="WG_beta_rep"/>
</dbReference>
<evidence type="ECO:0000313" key="2">
    <source>
        <dbReference type="EMBL" id="KNE27127.1"/>
    </source>
</evidence>
<reference evidence="2 3" key="1">
    <citation type="submission" date="2015-07" db="EMBL/GenBank/DDBJ databases">
        <title>Draft genome of Achromobacter spanius.</title>
        <authorList>
            <person name="Wang X."/>
        </authorList>
    </citation>
    <scope>NUCLEOTIDE SEQUENCE [LARGE SCALE GENOMIC DNA]</scope>
    <source>
        <strain evidence="2 3">CGMCC9173</strain>
    </source>
</reference>
<sequence>MFFPAGRALIERWLACFKDAVMGNRAWLSLRAERDGRTVSSEEIAAANGNLPTLWQVLLADGSLRDADASQRVFGDAGTAALAAPAQAAHDRLRQMAAFLRTHAVNSDAPHCVQWDAAVAYLAERMDARGAGDASGERADAADLWISANLDELAWLHADGAAAYLPHARALCTERWNALQHSMRKDDAAAVWRLLDVQDAGDESGWAWRVGLGGLAHPYFFPQEPARRVRYEDFDEGEDQDEDKDGDEGNGNDTHLGGGLHRFVVDKLCGVREGRGEDGRVVLAPQFDSIWRFEDGVAAVLKNDRLGLIDTDGRQLMPCELDEVWSYSQGLAMARVGDQIGFVDRSGAWAIPPAFESAGDFSPGGLATAYEAGCWGLIDRSGAWASAPVWDDINWDDALHAYVTQRGDGCGLIDAQGRLVLDALYAALGPVDTESDPAGLWISGQMQIRVLTEDDQRGIVNGEGEVIVPVTYTDLADIIWLPAPDPANITPPPAGQAGRYVRVLRCVDHGEWDEWFQGAYDMVERREALPCLQHMVFGLMWKDTYGWLCAVVPEQASDHSPDGLHIGIAQADGVWLHEPVYAWIGIPESLRTGDGVHGCPTAIAQCWRQGQAVPAMHVDGAMRYLHADGREQTEPQ</sequence>
<evidence type="ECO:0000256" key="1">
    <source>
        <dbReference type="SAM" id="MobiDB-lite"/>
    </source>
</evidence>
<feature type="region of interest" description="Disordered" evidence="1">
    <location>
        <begin position="234"/>
        <end position="258"/>
    </location>
</feature>
<dbReference type="Proteomes" id="UP000037511">
    <property type="component" value="Unassembled WGS sequence"/>
</dbReference>
<organism evidence="2 3">
    <name type="scientific">Achromobacter spanius</name>
    <dbReference type="NCBI Taxonomy" id="217203"/>
    <lineage>
        <taxon>Bacteria</taxon>
        <taxon>Pseudomonadati</taxon>
        <taxon>Pseudomonadota</taxon>
        <taxon>Betaproteobacteria</taxon>
        <taxon>Burkholderiales</taxon>
        <taxon>Alcaligenaceae</taxon>
        <taxon>Achromobacter</taxon>
    </lineage>
</organism>
<feature type="compositionally biased region" description="Acidic residues" evidence="1">
    <location>
        <begin position="234"/>
        <end position="250"/>
    </location>
</feature>